<comment type="caution">
    <text evidence="9">The sequence shown here is derived from an EMBL/GenBank/DDBJ whole genome shotgun (WGS) entry which is preliminary data.</text>
</comment>
<feature type="disulfide bond" evidence="5">
    <location>
        <begin position="469"/>
        <end position="479"/>
    </location>
</feature>
<keyword evidence="10" id="KW-1185">Reference proteome</keyword>
<feature type="disulfide bond" evidence="5">
    <location>
        <begin position="192"/>
        <end position="256"/>
    </location>
</feature>
<evidence type="ECO:0000256" key="6">
    <source>
        <dbReference type="SAM" id="MobiDB-lite"/>
    </source>
</evidence>
<dbReference type="AlphaFoldDB" id="A0A9Q1CC60"/>
<dbReference type="PANTHER" id="PTHR48071:SF18">
    <property type="entry name" value="DELETED IN MALIGNANT BRAIN TUMORS 1 PROTEIN-RELATED"/>
    <property type="match status" value="1"/>
</dbReference>
<dbReference type="InterPro" id="IPR001190">
    <property type="entry name" value="SRCR"/>
</dbReference>
<dbReference type="PROSITE" id="PS50287">
    <property type="entry name" value="SRCR_2"/>
    <property type="match status" value="4"/>
</dbReference>
<feature type="disulfide bond" evidence="5">
    <location>
        <begin position="80"/>
        <end position="144"/>
    </location>
</feature>
<feature type="domain" description="SRCR" evidence="8">
    <location>
        <begin position="281"/>
        <end position="383"/>
    </location>
</feature>
<sequence>MVLSFETCSLVTMETSISKRAFFLGSLPLRLILTGAVLLLVCNKSLSMKLTDYKIRLVGGIHPWEGRPELYVNNTWYTICQTNVKQSVTATVLCQELGFQTGVSVTSYIHNEVTEIPVFPGFIDCEPGIENLSACTVSTSFAECNHSNDLILNCWNDDLAFENFLSVRLVDGNRPSEGRVEVFAGDHWGTVCDDYWDINDAYVVCRQLGYPYALEATSVGFFGTGNGSILLDDVSCHGLENNLGECKHGGLGSNNCFHVEDAGVVCAEMPFQFSADFLQFERLPRKFEWCEHGGILKLNFDNIWWTICADEWWNLVDAETVCRQMGYSTESAVRFYDETIGYDQIRFGGMGCKGDEESVLKCPMKEIFPKDCYPARVAGVCCGEPHREVKQVLFTDLEVRLRGSSSMFEGRVEVRYPGGAWSNVCDNKWDLQDAEVVCHQLGFMGARSAHNSAMFGAGSGSILLGNLECRGNETNLGHCKHGELKDTDCNSDEHAGVSCLGYSSFNSSIINWGSDERNSHAVHGFSSGAVIIIALVTSFGGILCLTFVSYLSCLIMDKCCCKNVHHPTATPNVRVRNDLGLWSNRYQDAFHLSQAMADLADCPLEIMLPELDRPPAYDTISAEEEHLSTPVDDEASGEREENVRPNTPPPPYEEAVAV</sequence>
<feature type="domain" description="SRCR" evidence="8">
    <location>
        <begin position="167"/>
        <end position="267"/>
    </location>
</feature>
<keyword evidence="4" id="KW-0325">Glycoprotein</keyword>
<dbReference type="InterPro" id="IPR036772">
    <property type="entry name" value="SRCR-like_dom_sf"/>
</dbReference>
<dbReference type="OrthoDB" id="6020543at2759"/>
<evidence type="ECO:0000256" key="3">
    <source>
        <dbReference type="ARBA" id="ARBA00023157"/>
    </source>
</evidence>
<feature type="disulfide bond" evidence="5">
    <location>
        <begin position="205"/>
        <end position="266"/>
    </location>
</feature>
<feature type="region of interest" description="Disordered" evidence="6">
    <location>
        <begin position="618"/>
        <end position="658"/>
    </location>
</feature>
<evidence type="ECO:0000256" key="2">
    <source>
        <dbReference type="ARBA" id="ARBA00022737"/>
    </source>
</evidence>
<dbReference type="PRINTS" id="PR00258">
    <property type="entry name" value="SPERACTRCPTR"/>
</dbReference>
<evidence type="ECO:0000256" key="1">
    <source>
        <dbReference type="ARBA" id="ARBA00022729"/>
    </source>
</evidence>
<proteinExistence type="predicted"/>
<dbReference type="FunFam" id="3.10.250.10:FF:000006">
    <property type="entry name" value="neurotrypsin isoform X2"/>
    <property type="match status" value="1"/>
</dbReference>
<feature type="disulfide bond" evidence="5">
    <location>
        <begin position="308"/>
        <end position="372"/>
    </location>
</feature>
<name>A0A9Q1CC60_HOLLE</name>
<feature type="disulfide bond" evidence="5">
    <location>
        <begin position="438"/>
        <end position="499"/>
    </location>
</feature>
<feature type="domain" description="SRCR" evidence="8">
    <location>
        <begin position="399"/>
        <end position="500"/>
    </location>
</feature>
<feature type="transmembrane region" description="Helical" evidence="7">
    <location>
        <begin position="529"/>
        <end position="551"/>
    </location>
</feature>
<reference evidence="9" key="1">
    <citation type="submission" date="2021-10" db="EMBL/GenBank/DDBJ databases">
        <title>Tropical sea cucumber genome reveals ecological adaptation and Cuvierian tubules defense mechanism.</title>
        <authorList>
            <person name="Chen T."/>
        </authorList>
    </citation>
    <scope>NUCLEOTIDE SEQUENCE</scope>
    <source>
        <strain evidence="9">Nanhai2018</strain>
        <tissue evidence="9">Muscle</tissue>
    </source>
</reference>
<keyword evidence="7" id="KW-0472">Membrane</keyword>
<keyword evidence="7" id="KW-1133">Transmembrane helix</keyword>
<evidence type="ECO:0000313" key="10">
    <source>
        <dbReference type="Proteomes" id="UP001152320"/>
    </source>
</evidence>
<feature type="disulfide bond" evidence="5">
    <location>
        <begin position="352"/>
        <end position="362"/>
    </location>
</feature>
<dbReference type="SUPFAM" id="SSF56487">
    <property type="entry name" value="SRCR-like"/>
    <property type="match status" value="4"/>
</dbReference>
<dbReference type="PANTHER" id="PTHR48071">
    <property type="entry name" value="SRCR DOMAIN-CONTAINING PROTEIN"/>
    <property type="match status" value="1"/>
</dbReference>
<evidence type="ECO:0000256" key="4">
    <source>
        <dbReference type="ARBA" id="ARBA00023180"/>
    </source>
</evidence>
<dbReference type="FunFam" id="3.10.250.10:FF:000035">
    <property type="entry name" value="Lysyl oxidase-like 2"/>
    <property type="match status" value="1"/>
</dbReference>
<keyword evidence="2" id="KW-0677">Repeat</keyword>
<dbReference type="Pfam" id="PF00530">
    <property type="entry name" value="SRCR"/>
    <property type="match status" value="4"/>
</dbReference>
<evidence type="ECO:0000313" key="9">
    <source>
        <dbReference type="EMBL" id="KAJ8042235.1"/>
    </source>
</evidence>
<feature type="disulfide bond" evidence="5">
    <location>
        <begin position="125"/>
        <end position="135"/>
    </location>
</feature>
<protein>
    <submittedName>
        <fullName evidence="9">Neurotrypsin</fullName>
    </submittedName>
</protein>
<keyword evidence="7" id="KW-0812">Transmembrane</keyword>
<dbReference type="EMBL" id="JAIZAY010000005">
    <property type="protein sequence ID" value="KAJ8042235.1"/>
    <property type="molecule type" value="Genomic_DNA"/>
</dbReference>
<organism evidence="9 10">
    <name type="scientific">Holothuria leucospilota</name>
    <name type="common">Black long sea cucumber</name>
    <name type="synonym">Mertensiothuria leucospilota</name>
    <dbReference type="NCBI Taxonomy" id="206669"/>
    <lineage>
        <taxon>Eukaryota</taxon>
        <taxon>Metazoa</taxon>
        <taxon>Echinodermata</taxon>
        <taxon>Eleutherozoa</taxon>
        <taxon>Echinozoa</taxon>
        <taxon>Holothuroidea</taxon>
        <taxon>Aspidochirotacea</taxon>
        <taxon>Aspidochirotida</taxon>
        <taxon>Holothuriidae</taxon>
        <taxon>Holothuria</taxon>
    </lineage>
</organism>
<gene>
    <name evidence="9" type="ORF">HOLleu_13243</name>
</gene>
<feature type="disulfide bond" evidence="5">
    <location>
        <begin position="236"/>
        <end position="246"/>
    </location>
</feature>
<evidence type="ECO:0000256" key="7">
    <source>
        <dbReference type="SAM" id="Phobius"/>
    </source>
</evidence>
<dbReference type="Proteomes" id="UP001152320">
    <property type="component" value="Chromosome 5"/>
</dbReference>
<keyword evidence="3 5" id="KW-1015">Disulfide bond</keyword>
<feature type="disulfide bond" evidence="5">
    <location>
        <begin position="425"/>
        <end position="489"/>
    </location>
</feature>
<feature type="transmembrane region" description="Helical" evidence="7">
    <location>
        <begin position="20"/>
        <end position="41"/>
    </location>
</feature>
<evidence type="ECO:0000256" key="5">
    <source>
        <dbReference type="PROSITE-ProRule" id="PRU00196"/>
    </source>
</evidence>
<accession>A0A9Q1CC60</accession>
<dbReference type="GO" id="GO:0016020">
    <property type="term" value="C:membrane"/>
    <property type="evidence" value="ECO:0007669"/>
    <property type="project" value="InterPro"/>
</dbReference>
<dbReference type="SMART" id="SM00202">
    <property type="entry name" value="SR"/>
    <property type="match status" value="4"/>
</dbReference>
<keyword evidence="1" id="KW-0732">Signal</keyword>
<comment type="caution">
    <text evidence="5">Lacks conserved residue(s) required for the propagation of feature annotation.</text>
</comment>
<dbReference type="PROSITE" id="PS00420">
    <property type="entry name" value="SRCR_1"/>
    <property type="match status" value="1"/>
</dbReference>
<feature type="domain" description="SRCR" evidence="8">
    <location>
        <begin position="55"/>
        <end position="155"/>
    </location>
</feature>
<dbReference type="Gene3D" id="3.10.250.10">
    <property type="entry name" value="SRCR-like domain"/>
    <property type="match status" value="4"/>
</dbReference>
<evidence type="ECO:0000259" key="8">
    <source>
        <dbReference type="PROSITE" id="PS50287"/>
    </source>
</evidence>